<comment type="caution">
    <text evidence="8">The sequence shown here is derived from an EMBL/GenBank/DDBJ whole genome shotgun (WGS) entry which is preliminary data.</text>
</comment>
<evidence type="ECO:0000256" key="7">
    <source>
        <dbReference type="SAM" id="Phobius"/>
    </source>
</evidence>
<keyword evidence="4 7" id="KW-0812">Transmembrane</keyword>
<keyword evidence="5 7" id="KW-1133">Transmembrane helix</keyword>
<evidence type="ECO:0000256" key="2">
    <source>
        <dbReference type="ARBA" id="ARBA00009772"/>
    </source>
</evidence>
<evidence type="ECO:0000256" key="4">
    <source>
        <dbReference type="ARBA" id="ARBA00022692"/>
    </source>
</evidence>
<feature type="transmembrane region" description="Helical" evidence="7">
    <location>
        <begin position="39"/>
        <end position="56"/>
    </location>
</feature>
<dbReference type="PANTHER" id="PTHR30065">
    <property type="entry name" value="FLAGELLAR BIOSYNTHETIC PROTEIN FLIR"/>
    <property type="match status" value="1"/>
</dbReference>
<keyword evidence="8" id="KW-0969">Cilium</keyword>
<evidence type="ECO:0000313" key="9">
    <source>
        <dbReference type="Proteomes" id="UP000535937"/>
    </source>
</evidence>
<dbReference type="GO" id="GO:0006605">
    <property type="term" value="P:protein targeting"/>
    <property type="evidence" value="ECO:0007669"/>
    <property type="project" value="InterPro"/>
</dbReference>
<keyword evidence="8" id="KW-0282">Flagellum</keyword>
<reference evidence="8 9" key="1">
    <citation type="submission" date="2020-08" db="EMBL/GenBank/DDBJ databases">
        <title>Genomic Encyclopedia of Type Strains, Phase III (KMG-III): the genomes of soil and plant-associated and newly described type strains.</title>
        <authorList>
            <person name="Whitman W."/>
        </authorList>
    </citation>
    <scope>NUCLEOTIDE SEQUENCE [LARGE SCALE GENOMIC DNA]</scope>
    <source>
        <strain evidence="8 9">CECT 8799</strain>
    </source>
</reference>
<organism evidence="8 9">
    <name type="scientific">Microbulbifer rhizosphaerae</name>
    <dbReference type="NCBI Taxonomy" id="1562603"/>
    <lineage>
        <taxon>Bacteria</taxon>
        <taxon>Pseudomonadati</taxon>
        <taxon>Pseudomonadota</taxon>
        <taxon>Gammaproteobacteria</taxon>
        <taxon>Cellvibrionales</taxon>
        <taxon>Microbulbiferaceae</taxon>
        <taxon>Microbulbifer</taxon>
    </lineage>
</organism>
<keyword evidence="8" id="KW-0966">Cell projection</keyword>
<evidence type="ECO:0000256" key="3">
    <source>
        <dbReference type="ARBA" id="ARBA00022475"/>
    </source>
</evidence>
<feature type="transmembrane region" description="Helical" evidence="7">
    <location>
        <begin position="151"/>
        <end position="171"/>
    </location>
</feature>
<dbReference type="Proteomes" id="UP000535937">
    <property type="component" value="Unassembled WGS sequence"/>
</dbReference>
<evidence type="ECO:0000256" key="6">
    <source>
        <dbReference type="ARBA" id="ARBA00023136"/>
    </source>
</evidence>
<dbReference type="GO" id="GO:0005886">
    <property type="term" value="C:plasma membrane"/>
    <property type="evidence" value="ECO:0007669"/>
    <property type="project" value="UniProtKB-SubCell"/>
</dbReference>
<feature type="transmembrane region" description="Helical" evidence="7">
    <location>
        <begin position="121"/>
        <end position="145"/>
    </location>
</feature>
<dbReference type="PANTHER" id="PTHR30065:SF1">
    <property type="entry name" value="SURFACE PRESENTATION OF ANTIGENS PROTEIN SPAR"/>
    <property type="match status" value="1"/>
</dbReference>
<accession>A0A7W4WFX9</accession>
<feature type="transmembrane region" description="Helical" evidence="7">
    <location>
        <begin position="76"/>
        <end position="100"/>
    </location>
</feature>
<comment type="subcellular location">
    <subcellularLocation>
        <location evidence="1">Cell membrane</location>
        <topology evidence="1">Multi-pass membrane protein</topology>
    </subcellularLocation>
</comment>
<proteinExistence type="inferred from homology"/>
<evidence type="ECO:0000313" key="8">
    <source>
        <dbReference type="EMBL" id="MBB3063480.1"/>
    </source>
</evidence>
<feature type="transmembrane region" description="Helical" evidence="7">
    <location>
        <begin position="211"/>
        <end position="233"/>
    </location>
</feature>
<evidence type="ECO:0000256" key="5">
    <source>
        <dbReference type="ARBA" id="ARBA00022989"/>
    </source>
</evidence>
<gene>
    <name evidence="8" type="ORF">FHS09_004338</name>
</gene>
<feature type="transmembrane region" description="Helical" evidence="7">
    <location>
        <begin position="183"/>
        <end position="205"/>
    </location>
</feature>
<dbReference type="RefSeq" id="WP_183463697.1">
    <property type="nucleotide sequence ID" value="NZ_JACHWZ010000032.1"/>
</dbReference>
<feature type="transmembrane region" description="Helical" evidence="7">
    <location>
        <begin position="6"/>
        <end position="27"/>
    </location>
</feature>
<dbReference type="Pfam" id="PF01311">
    <property type="entry name" value="Bac_export_1"/>
    <property type="match status" value="1"/>
</dbReference>
<keyword evidence="6 7" id="KW-0472">Membrane</keyword>
<keyword evidence="3" id="KW-1003">Cell membrane</keyword>
<dbReference type="PRINTS" id="PR00953">
    <property type="entry name" value="TYPE3IMRPROT"/>
</dbReference>
<dbReference type="EMBL" id="JACHWZ010000032">
    <property type="protein sequence ID" value="MBB3063480.1"/>
    <property type="molecule type" value="Genomic_DNA"/>
</dbReference>
<keyword evidence="9" id="KW-1185">Reference proteome</keyword>
<sequence>MLFQASLDFVTSILLIATRLAPIFFALPLQAVTSLPLRVRFFLVMAFSVVLVTLLPDTGLNIGSSYELVIALLKEFSVGLALSAAIMAAFSAFSVAGRLIDFQMGLGAATLFNPLSNSQNSLIGTLLTLMGTLIFFLVDGHLALIRGIKQTFVLVPIGGGLKTIGFLEAFLAAGKMFLYGATLAAPVILGLFLIDFVIAVFARTMPQLNPYFVGLPFKIFMGLMLLTLSLNYFSNPIRAIFESIFGNWTKVLVA</sequence>
<comment type="similarity">
    <text evidence="2">Belongs to the FliR/MopE/SpaR family.</text>
</comment>
<dbReference type="AlphaFoldDB" id="A0A7W4WFX9"/>
<name>A0A7W4WFX9_9GAMM</name>
<evidence type="ECO:0000256" key="1">
    <source>
        <dbReference type="ARBA" id="ARBA00004651"/>
    </source>
</evidence>
<protein>
    <submittedName>
        <fullName evidence="8">Flagellar biosynthetic protein FliR</fullName>
    </submittedName>
</protein>
<dbReference type="InterPro" id="IPR002010">
    <property type="entry name" value="T3SS_IM_R"/>
</dbReference>